<dbReference type="SUPFAM" id="SSF52058">
    <property type="entry name" value="L domain-like"/>
    <property type="match status" value="1"/>
</dbReference>
<dbReference type="Gene3D" id="1.20.5.4130">
    <property type="match status" value="1"/>
</dbReference>
<dbReference type="InterPro" id="IPR041118">
    <property type="entry name" value="Rx_N"/>
</dbReference>
<evidence type="ECO:0000313" key="13">
    <source>
        <dbReference type="Proteomes" id="UP001341281"/>
    </source>
</evidence>
<evidence type="ECO:0000259" key="8">
    <source>
        <dbReference type="Pfam" id="PF00931"/>
    </source>
</evidence>
<dbReference type="GO" id="GO:0043531">
    <property type="term" value="F:ADP binding"/>
    <property type="evidence" value="ECO:0007669"/>
    <property type="project" value="InterPro"/>
</dbReference>
<dbReference type="Proteomes" id="UP001341281">
    <property type="component" value="Chromosome 10"/>
</dbReference>
<dbReference type="EMBL" id="CP144754">
    <property type="protein sequence ID" value="WVZ96327.1"/>
    <property type="molecule type" value="Genomic_DNA"/>
</dbReference>
<evidence type="ECO:0000259" key="11">
    <source>
        <dbReference type="Pfam" id="PF23598"/>
    </source>
</evidence>
<dbReference type="Pfam" id="PF23598">
    <property type="entry name" value="LRR_14"/>
    <property type="match status" value="2"/>
</dbReference>
<dbReference type="InterPro" id="IPR032675">
    <property type="entry name" value="LRR_dom_sf"/>
</dbReference>
<keyword evidence="4" id="KW-0547">Nucleotide-binding</keyword>
<dbReference type="InterPro" id="IPR042197">
    <property type="entry name" value="Apaf_helical"/>
</dbReference>
<dbReference type="SUPFAM" id="SSF52540">
    <property type="entry name" value="P-loop containing nucleoside triphosphate hydrolases"/>
    <property type="match status" value="2"/>
</dbReference>
<comment type="similarity">
    <text evidence="1">Belongs to the disease resistance NB-LRR family.</text>
</comment>
<reference evidence="12 13" key="1">
    <citation type="submission" date="2024-02" db="EMBL/GenBank/DDBJ databases">
        <title>High-quality chromosome-scale genome assembly of Pensacola bahiagrass (Paspalum notatum Flugge var. saurae).</title>
        <authorList>
            <person name="Vega J.M."/>
            <person name="Podio M."/>
            <person name="Orjuela J."/>
            <person name="Siena L.A."/>
            <person name="Pessino S.C."/>
            <person name="Combes M.C."/>
            <person name="Mariac C."/>
            <person name="Albertini E."/>
            <person name="Pupilli F."/>
            <person name="Ortiz J.P.A."/>
            <person name="Leblanc O."/>
        </authorList>
    </citation>
    <scope>NUCLEOTIDE SEQUENCE [LARGE SCALE GENOMIC DNA]</scope>
    <source>
        <strain evidence="12">R1</strain>
        <tissue evidence="12">Leaf</tissue>
    </source>
</reference>
<evidence type="ECO:0000256" key="1">
    <source>
        <dbReference type="ARBA" id="ARBA00008894"/>
    </source>
</evidence>
<feature type="region of interest" description="Disordered" evidence="7">
    <location>
        <begin position="691"/>
        <end position="728"/>
    </location>
</feature>
<feature type="domain" description="NB-ARC" evidence="8">
    <location>
        <begin position="968"/>
        <end position="1103"/>
    </location>
</feature>
<dbReference type="PANTHER" id="PTHR23155">
    <property type="entry name" value="DISEASE RESISTANCE PROTEIN RP"/>
    <property type="match status" value="1"/>
</dbReference>
<dbReference type="Gene3D" id="1.10.8.430">
    <property type="entry name" value="Helical domain of apoptotic protease-activating factors"/>
    <property type="match status" value="2"/>
</dbReference>
<evidence type="ECO:0008006" key="14">
    <source>
        <dbReference type="Google" id="ProtNLM"/>
    </source>
</evidence>
<keyword evidence="3" id="KW-0677">Repeat</keyword>
<feature type="domain" description="Disease resistance R13L4/SHOC-2-like LRR" evidence="11">
    <location>
        <begin position="337"/>
        <end position="693"/>
    </location>
</feature>
<dbReference type="InterPro" id="IPR002182">
    <property type="entry name" value="NB-ARC"/>
</dbReference>
<dbReference type="Pfam" id="PF23559">
    <property type="entry name" value="WHD_DRP"/>
    <property type="match status" value="2"/>
</dbReference>
<protein>
    <recommendedName>
        <fullName evidence="14">Disease resistance protein RPM1</fullName>
    </recommendedName>
</protein>
<dbReference type="PANTHER" id="PTHR23155:SF1107">
    <property type="entry name" value="OS08G0373000 PROTEIN"/>
    <property type="match status" value="1"/>
</dbReference>
<sequence length="1703" mass="191983">MYEALKDKFDCHAFVTVSRNPNTMEVLRTILRDVSGQEYAGDIQHLIEKISNFLEDKRYFIVVDDLWDLESWEIIKCSFMENSCGSRIITTTRRNDVAEYCYSSQIRAIYINCDEDSRGLFLKRVFGTKEGCPSHLVKVCNDILKKCGGLPLAIISIAGLLVGKALTFDEWNKVQSSFGYALGRQSDVNKMIQILSLSYFDLPPHLCSCLLYLSMFPEDCIIQDYIIQKDRLVLRWIAEGFIHEEHGFSQYELGERCFNELINRSLIQPVHFSRWDLSTVRRCRVHDTILEFIVSKAMEENCVALFGVPNTISLSLQDRNEIGDAVVDVREKMIYSHARAVSVFPDCLDSLPSLDKFKHQHVLDLGYCEGLQEKHLAHLDGLLALRYLGLRSTGMHELPEEIGELQYLQTLDVRYNNELKELPSSVVHLARLVNLLCDDKVRLPDGFRSMQALRSLSCQLPGFTHELCQLRNLQNLEMLVSDVSKFTKDVVSSLSTLGAGSLNSLIIIVYTRDSVNLIMEPWSPTPLSLKILEILPKVPTWTGLLGNLRQLGLDVEQFGLGSADIDLLGRLNALSCLCLRVQSVSYSSEEAKLVKITSAHGFPSLRKFQVDLRSLGLYFEAGAMPRLQELEFGFQIGISNTRSLSNWLFNLGIQHFPCLAMVTCYLGRYREEELEQDPSWNALKVALAAQPRRARRSPVPRGAERGLSSPGSGRPRARPPSPLPRELWPAHWQPSPLIDSGRPPCRARFLNAFGAIKDPGLGSGAPSEGESRAPPKKMEGFLVSAATGALRAVTVKLATLLGDEFKHLKDVREEIEPLSKELVWMHAFLKKMSEEENLDDQDKIWMMDVREMSYDIEDSLDDFLVCFDGDESAKPNNGLLKKCKKLLAKMKARQRISGAIQGFKTQIKEVGDRNHRYRSGVMSTKGTDKMIDSRDLVIFNDVSELVGIDESKNELISLLTKCGSSSSEHQVKVVSVVGYAGLGKTTLAKQVYESLKDKFDCYAFVTVSRNPDMIEVFRTILRDVSGQEYAGDVQHLVEKISNFLEDKRYFIVVDDLWDSKSWETIKCAFIKNSCGSRIITTTRINEVAEYCLSSCHGHIYTLLPLNAMDSKRLFLKRIFGSEEGCPSHLTKVSDDILKKCGGLPLAIISIAGLLAGKAPTFDEWNRVQSSFVYALERQPDINKMIQILSLSYFDLPHHLRSCLLYFSVFPEDHEIGKDRLVMRWIAEGFIHEEHGFTQYELGEMCLNELINRSLIEPWTFELSGTLISCRVHDTILEFIVSKAIEENFVTLFCVPNTICDPHRKIRRLSLQDRNRIDGAIVGSGEEIIYSHTRAPPFFTEVQMSACFGPRRLRGLKACHLAYIGNLFALRYLGLCNTGIQELPEEIGELQYLQTLDVRFTLLRELPSTVVHLTRLVNLLCDFGTRYFGLGAPGVRLPDGFGNMQALQRLVAIRLWRQPPGFAHELCQLRNLRMLRVNIREFTKDLVSSLSTLGTGSLCSLVISTDTGSMNSMMEPWSPTPVNLKRLEIWCYIPEVPKWIGLLDNLQHLGLQVVQLGPADIDVLGCLNTLSCLFLEVRTEVADRSSPSSEEAKRVTITSAQGFPNLRKFRVGSRGCGLGLFFYAGAMLKLQEVNLEFDRDKTGSLTNGEFDFGVQNLPRLATVTCELGYSWAAAEEDPAWEALKAAVSANPNHPMLCHVRRGLK</sequence>
<keyword evidence="5" id="KW-0611">Plant defense</keyword>
<dbReference type="InterPro" id="IPR018247">
    <property type="entry name" value="EF_Hand_1_Ca_BS"/>
</dbReference>
<name>A0AAQ3XH53_PASNO</name>
<evidence type="ECO:0000256" key="6">
    <source>
        <dbReference type="ARBA" id="ARBA00023054"/>
    </source>
</evidence>
<dbReference type="InterPro" id="IPR036388">
    <property type="entry name" value="WH-like_DNA-bd_sf"/>
</dbReference>
<evidence type="ECO:0000256" key="4">
    <source>
        <dbReference type="ARBA" id="ARBA00022741"/>
    </source>
</evidence>
<dbReference type="InterPro" id="IPR038005">
    <property type="entry name" value="RX-like_CC"/>
</dbReference>
<evidence type="ECO:0000256" key="7">
    <source>
        <dbReference type="SAM" id="MobiDB-lite"/>
    </source>
</evidence>
<feature type="domain" description="Disease resistance N-terminal" evidence="9">
    <location>
        <begin position="790"/>
        <end position="871"/>
    </location>
</feature>
<evidence type="ECO:0000256" key="3">
    <source>
        <dbReference type="ARBA" id="ARBA00022737"/>
    </source>
</evidence>
<dbReference type="Pfam" id="PF00931">
    <property type="entry name" value="NB-ARC"/>
    <property type="match status" value="2"/>
</dbReference>
<accession>A0AAQ3XH53</accession>
<evidence type="ECO:0000313" key="12">
    <source>
        <dbReference type="EMBL" id="WVZ96327.1"/>
    </source>
</evidence>
<dbReference type="FunFam" id="3.40.50.300:FF:001091">
    <property type="entry name" value="Probable disease resistance protein At1g61300"/>
    <property type="match status" value="1"/>
</dbReference>
<keyword evidence="2" id="KW-0433">Leucine-rich repeat</keyword>
<dbReference type="InterPro" id="IPR058922">
    <property type="entry name" value="WHD_DRP"/>
</dbReference>
<evidence type="ECO:0000259" key="10">
    <source>
        <dbReference type="Pfam" id="PF23559"/>
    </source>
</evidence>
<dbReference type="Gene3D" id="3.80.10.10">
    <property type="entry name" value="Ribonuclease Inhibitor"/>
    <property type="match status" value="2"/>
</dbReference>
<dbReference type="Gene3D" id="3.40.50.300">
    <property type="entry name" value="P-loop containing nucleotide triphosphate hydrolases"/>
    <property type="match status" value="2"/>
</dbReference>
<dbReference type="SUPFAM" id="SSF52047">
    <property type="entry name" value="RNI-like"/>
    <property type="match status" value="1"/>
</dbReference>
<evidence type="ECO:0000256" key="2">
    <source>
        <dbReference type="ARBA" id="ARBA00022614"/>
    </source>
</evidence>
<dbReference type="InterPro" id="IPR027417">
    <property type="entry name" value="P-loop_NTPase"/>
</dbReference>
<feature type="domain" description="NB-ARC" evidence="8">
    <location>
        <begin position="4"/>
        <end position="127"/>
    </location>
</feature>
<keyword evidence="13" id="KW-1185">Reference proteome</keyword>
<dbReference type="GO" id="GO:0042742">
    <property type="term" value="P:defense response to bacterium"/>
    <property type="evidence" value="ECO:0007669"/>
    <property type="project" value="UniProtKB-ARBA"/>
</dbReference>
<dbReference type="GO" id="GO:0002758">
    <property type="term" value="P:innate immune response-activating signaling pathway"/>
    <property type="evidence" value="ECO:0007669"/>
    <property type="project" value="UniProtKB-ARBA"/>
</dbReference>
<gene>
    <name evidence="12" type="ORF">U9M48_041982</name>
</gene>
<evidence type="ECO:0000256" key="5">
    <source>
        <dbReference type="ARBA" id="ARBA00022821"/>
    </source>
</evidence>
<dbReference type="InterPro" id="IPR044974">
    <property type="entry name" value="Disease_R_plants"/>
</dbReference>
<proteinExistence type="inferred from homology"/>
<keyword evidence="6" id="KW-0175">Coiled coil</keyword>
<dbReference type="PROSITE" id="PS00018">
    <property type="entry name" value="EF_HAND_1"/>
    <property type="match status" value="1"/>
</dbReference>
<feature type="domain" description="Disease resistance protein winged helix" evidence="10">
    <location>
        <begin position="223"/>
        <end position="293"/>
    </location>
</feature>
<dbReference type="Pfam" id="PF18052">
    <property type="entry name" value="Rx_N"/>
    <property type="match status" value="1"/>
</dbReference>
<dbReference type="FunFam" id="1.10.10.10:FF:000322">
    <property type="entry name" value="Probable disease resistance protein At1g63360"/>
    <property type="match status" value="2"/>
</dbReference>
<feature type="domain" description="Disease resistance R13L4/SHOC-2-like LRR" evidence="11">
    <location>
        <begin position="1353"/>
        <end position="1694"/>
    </location>
</feature>
<feature type="compositionally biased region" description="Low complexity" evidence="7">
    <location>
        <begin position="705"/>
        <end position="714"/>
    </location>
</feature>
<dbReference type="InterPro" id="IPR055414">
    <property type="entry name" value="LRR_R13L4/SHOC2-like"/>
</dbReference>
<dbReference type="PRINTS" id="PR00364">
    <property type="entry name" value="DISEASERSIST"/>
</dbReference>
<feature type="domain" description="Disease resistance protein winged helix" evidence="10">
    <location>
        <begin position="1208"/>
        <end position="1279"/>
    </location>
</feature>
<dbReference type="GO" id="GO:0009626">
    <property type="term" value="P:plant-type hypersensitive response"/>
    <property type="evidence" value="ECO:0007669"/>
    <property type="project" value="UniProtKB-ARBA"/>
</dbReference>
<dbReference type="Gene3D" id="1.10.10.10">
    <property type="entry name" value="Winged helix-like DNA-binding domain superfamily/Winged helix DNA-binding domain"/>
    <property type="match status" value="2"/>
</dbReference>
<dbReference type="CDD" id="cd14798">
    <property type="entry name" value="RX-CC_like"/>
    <property type="match status" value="1"/>
</dbReference>
<evidence type="ECO:0000259" key="9">
    <source>
        <dbReference type="Pfam" id="PF18052"/>
    </source>
</evidence>
<organism evidence="12 13">
    <name type="scientific">Paspalum notatum var. saurae</name>
    <dbReference type="NCBI Taxonomy" id="547442"/>
    <lineage>
        <taxon>Eukaryota</taxon>
        <taxon>Viridiplantae</taxon>
        <taxon>Streptophyta</taxon>
        <taxon>Embryophyta</taxon>
        <taxon>Tracheophyta</taxon>
        <taxon>Spermatophyta</taxon>
        <taxon>Magnoliopsida</taxon>
        <taxon>Liliopsida</taxon>
        <taxon>Poales</taxon>
        <taxon>Poaceae</taxon>
        <taxon>PACMAD clade</taxon>
        <taxon>Panicoideae</taxon>
        <taxon>Andropogonodae</taxon>
        <taxon>Paspaleae</taxon>
        <taxon>Paspalinae</taxon>
        <taxon>Paspalum</taxon>
    </lineage>
</organism>